<evidence type="ECO:0000256" key="1">
    <source>
        <dbReference type="ARBA" id="ARBA00005194"/>
    </source>
</evidence>
<dbReference type="GO" id="GO:0003989">
    <property type="term" value="F:acetyl-CoA carboxylase activity"/>
    <property type="evidence" value="ECO:0007669"/>
    <property type="project" value="InterPro"/>
</dbReference>
<evidence type="ECO:0000256" key="8">
    <source>
        <dbReference type="RuleBase" id="RU364072"/>
    </source>
</evidence>
<evidence type="ECO:0000256" key="2">
    <source>
        <dbReference type="ARBA" id="ARBA00017562"/>
    </source>
</evidence>
<feature type="domain" description="Lipoyl-binding" evidence="9">
    <location>
        <begin position="61"/>
        <end position="144"/>
    </location>
</feature>
<dbReference type="InterPro" id="IPR001249">
    <property type="entry name" value="AcCoA_biotinCC"/>
</dbReference>
<gene>
    <name evidence="10" type="ORF">H9882_05245</name>
</gene>
<evidence type="ECO:0000313" key="10">
    <source>
        <dbReference type="EMBL" id="MBU3806281.1"/>
    </source>
</evidence>
<dbReference type="Gene3D" id="2.40.50.100">
    <property type="match status" value="1"/>
</dbReference>
<dbReference type="InterPro" id="IPR000089">
    <property type="entry name" value="Biotin_lipoyl"/>
</dbReference>
<protein>
    <recommendedName>
        <fullName evidence="2 8">Biotin carboxyl carrier protein of acetyl-CoA carboxylase</fullName>
    </recommendedName>
</protein>
<dbReference type="InterPro" id="IPR050709">
    <property type="entry name" value="Biotin_Carboxyl_Carrier/Decarb"/>
</dbReference>
<dbReference type="GO" id="GO:0009317">
    <property type="term" value="C:acetyl-CoA carboxylase complex"/>
    <property type="evidence" value="ECO:0007669"/>
    <property type="project" value="InterPro"/>
</dbReference>
<proteinExistence type="predicted"/>
<dbReference type="Pfam" id="PF00364">
    <property type="entry name" value="Biotin_lipoyl"/>
    <property type="match status" value="1"/>
</dbReference>
<comment type="pathway">
    <text evidence="1 8">Lipid metabolism; fatty acid biosynthesis.</text>
</comment>
<keyword evidence="7 8" id="KW-0092">Biotin</keyword>
<dbReference type="PANTHER" id="PTHR45266">
    <property type="entry name" value="OXALOACETATE DECARBOXYLASE ALPHA CHAIN"/>
    <property type="match status" value="1"/>
</dbReference>
<comment type="function">
    <text evidence="8">This protein is a component of the acetyl coenzyme A carboxylase complex; first, biotin carboxylase catalyzes the carboxylation of the carrier protein and then the transcarboxylase transfers the carboxyl group to form malonyl-CoA.</text>
</comment>
<dbReference type="PANTHER" id="PTHR45266:SF3">
    <property type="entry name" value="OXALOACETATE DECARBOXYLASE ALPHA CHAIN"/>
    <property type="match status" value="1"/>
</dbReference>
<comment type="caution">
    <text evidence="10">The sequence shown here is derived from an EMBL/GenBank/DDBJ whole genome shotgun (WGS) entry which is preliminary data.</text>
</comment>
<dbReference type="EMBL" id="JAHLFP010000043">
    <property type="protein sequence ID" value="MBU3806281.1"/>
    <property type="molecule type" value="Genomic_DNA"/>
</dbReference>
<name>A0A948T301_9FIRM</name>
<dbReference type="Proteomes" id="UP000713596">
    <property type="component" value="Unassembled WGS sequence"/>
</dbReference>
<evidence type="ECO:0000259" key="9">
    <source>
        <dbReference type="PROSITE" id="PS50968"/>
    </source>
</evidence>
<accession>A0A948T301</accession>
<dbReference type="InterPro" id="IPR011053">
    <property type="entry name" value="Single_hybrid_motif"/>
</dbReference>
<keyword evidence="4 8" id="KW-0276">Fatty acid metabolism</keyword>
<sequence length="146" mass="15502">MNTEEIIRLLQAFDASSSCRLECHNQDQQLILEKPTVAAYPQTVPAGDVALGEAVACNAAPVQASTPSQTIDAPLVGTFYRASAPDAPAFVQPGDRVKKGQTIGLIEAMKMISEIPSPCDCIIQQVVAEDGQLVGFGDALFEVQEL</sequence>
<dbReference type="GO" id="GO:0006633">
    <property type="term" value="P:fatty acid biosynthetic process"/>
    <property type="evidence" value="ECO:0007669"/>
    <property type="project" value="UniProtKB-KW"/>
</dbReference>
<evidence type="ECO:0000313" key="11">
    <source>
        <dbReference type="Proteomes" id="UP000713596"/>
    </source>
</evidence>
<evidence type="ECO:0000256" key="7">
    <source>
        <dbReference type="ARBA" id="ARBA00023267"/>
    </source>
</evidence>
<reference evidence="10" key="1">
    <citation type="journal article" date="2021" name="PeerJ">
        <title>Extensive microbial diversity within the chicken gut microbiome revealed by metagenomics and culture.</title>
        <authorList>
            <person name="Gilroy R."/>
            <person name="Ravi A."/>
            <person name="Getino M."/>
            <person name="Pursley I."/>
            <person name="Horton D.L."/>
            <person name="Alikhan N.F."/>
            <person name="Baker D."/>
            <person name="Gharbi K."/>
            <person name="Hall N."/>
            <person name="Watson M."/>
            <person name="Adriaenssens E.M."/>
            <person name="Foster-Nyarko E."/>
            <person name="Jarju S."/>
            <person name="Secka A."/>
            <person name="Antonio M."/>
            <person name="Oren A."/>
            <person name="Chaudhuri R.R."/>
            <person name="La Ragione R."/>
            <person name="Hildebrand F."/>
            <person name="Pallen M.J."/>
        </authorList>
    </citation>
    <scope>NUCLEOTIDE SEQUENCE</scope>
    <source>
        <strain evidence="10">B5_2728</strain>
    </source>
</reference>
<keyword evidence="5 8" id="KW-0443">Lipid metabolism</keyword>
<keyword evidence="6 8" id="KW-0275">Fatty acid biosynthesis</keyword>
<organism evidence="10 11">
    <name type="scientific">Candidatus Allofournierella pullistercoris</name>
    <dbReference type="NCBI Taxonomy" id="2838597"/>
    <lineage>
        <taxon>Bacteria</taxon>
        <taxon>Bacillati</taxon>
        <taxon>Bacillota</taxon>
        <taxon>Clostridia</taxon>
        <taxon>Eubacteriales</taxon>
        <taxon>Oscillospiraceae</taxon>
        <taxon>Allofournierella</taxon>
    </lineage>
</organism>
<evidence type="ECO:0000256" key="4">
    <source>
        <dbReference type="ARBA" id="ARBA00022832"/>
    </source>
</evidence>
<dbReference type="CDD" id="cd06850">
    <property type="entry name" value="biotinyl_domain"/>
    <property type="match status" value="1"/>
</dbReference>
<dbReference type="PRINTS" id="PR01071">
    <property type="entry name" value="ACOABIOTINCC"/>
</dbReference>
<dbReference type="PROSITE" id="PS50968">
    <property type="entry name" value="BIOTINYL_LIPOYL"/>
    <property type="match status" value="1"/>
</dbReference>
<evidence type="ECO:0000256" key="6">
    <source>
        <dbReference type="ARBA" id="ARBA00023160"/>
    </source>
</evidence>
<dbReference type="SUPFAM" id="SSF51230">
    <property type="entry name" value="Single hybrid motif"/>
    <property type="match status" value="1"/>
</dbReference>
<dbReference type="AlphaFoldDB" id="A0A948T301"/>
<keyword evidence="3 8" id="KW-0444">Lipid biosynthesis</keyword>
<evidence type="ECO:0000256" key="5">
    <source>
        <dbReference type="ARBA" id="ARBA00023098"/>
    </source>
</evidence>
<dbReference type="PROSITE" id="PS00188">
    <property type="entry name" value="BIOTIN"/>
    <property type="match status" value="1"/>
</dbReference>
<dbReference type="InterPro" id="IPR001882">
    <property type="entry name" value="Biotin_BS"/>
</dbReference>
<evidence type="ECO:0000256" key="3">
    <source>
        <dbReference type="ARBA" id="ARBA00022516"/>
    </source>
</evidence>
<reference evidence="10" key="2">
    <citation type="submission" date="2021-04" db="EMBL/GenBank/DDBJ databases">
        <authorList>
            <person name="Gilroy R."/>
        </authorList>
    </citation>
    <scope>NUCLEOTIDE SEQUENCE</scope>
    <source>
        <strain evidence="10">B5_2728</strain>
    </source>
</reference>